<feature type="compositionally biased region" description="Acidic residues" evidence="4">
    <location>
        <begin position="1065"/>
        <end position="1086"/>
    </location>
</feature>
<comment type="similarity">
    <text evidence="3">Belongs to the TRAFAC class myosin-kinesin ATPase superfamily. Kinesin family.</text>
</comment>
<dbReference type="Pfam" id="PF00225">
    <property type="entry name" value="Kinesin"/>
    <property type="match status" value="2"/>
</dbReference>
<evidence type="ECO:0000256" key="4">
    <source>
        <dbReference type="SAM" id="MobiDB-lite"/>
    </source>
</evidence>
<sequence>MSQTIIKYCNAKNSKDQKDQSRDFAFDRVFWSVPGTAGGFAGQRDVFHLLGKRALVNAWKGFNGCIFAYGQTGSGKSHSMIGTGDDAGLMPRVCRKLFMLIEASKRRSRANTLTGSQSANGRRVSVGEISTPQANSRMGMAVQRLNTEKLDEILAEDEGMQSHNFRSSAAGGNLNPPRQQVGGLNLFDMTAAGGTSPGMNGMNDLNASENDESGNAEGTSGGGPGVGLLKEVAIRQHPSLGVILGGANTPEVDSVEDLNTYLNYGMKNRTVAATRNNARSSRSHAIFTIYLCRMGRAPSEGTQARLHMVDLAGSEFSQNLGGGAGAAQRQVRKVHVRTQRNQDPQEILLQMASVVGKMNNPSAVAGVLKDLYAAQRMGTRMSMESEADARQERRRTLQAVRKSMNEQNELGEGAQLPIVVPFLENISPDPLLCGQIKIYIHSSVMTLGSDPDCAIVRSGIGTGISGLHCTFVRPPLGPPRDPSYVPGVEGEEMDLASARTASGRVLSVPRSTLRRVSLQLNAEMMAQFRDSRFFDNAPADKSGGGYGSSHDLPDDDDGLSSISGLSIEEQATKMENQNNDQAERETPPQPDRLPTSLSVEAGQVDSQPDAPSRLPTSMSVDAGQVEAQPNAPSRLPTSLSVEGAELETKPNGPSRLPTSLSVEGELDPQPQAPARLPTSLSVDVDGSSNERQDREALLVPTDSSGAKDTTGRSHDRRQVSFASVPGLGDVTLLGSDPAPLDEVGTPVDEGVDGSSPTRRSILKQQGGEMQRGSAGGQEKDKERGSVVFSSADANGGRRSRSFSQLNEETGMVAMSLTDGLEQKIFLKVPFATPEKGDVPRVIVNGRVLTGGEEVELLHNDWIVLGHSQVNASLHQRRIRALLMKKSTKKSAGSAALSIGSGGGFFSSEMMRKLRKAPRSTDGVSFFLGLADSSVYERGVAAAKAGASPVSKDGDDKEKKTATQEDSEGPVPPRVIVCQRKTTPSEDKNLQVSQIVCTYTPELFESLLDECRRAHAFVQEQAEIWRAQERERERSGLSSISLGALSESVTRGAVENAVAAVAPDGKEEEGDVEDSESDDDGEGDDEAAIAGGHVEEGNSGEVPVSAEGIQKSVGEGAQAQNLGGVEVEGDALEVMFEFGTPGMDPWIPPLISSVNGQIRQERLVSRLIFWLSVSARNELMP</sequence>
<feature type="domain" description="Kinesin motor" evidence="5">
    <location>
        <begin position="1"/>
        <end position="315"/>
    </location>
</feature>
<dbReference type="InterPro" id="IPR027417">
    <property type="entry name" value="P-loop_NTPase"/>
</dbReference>
<dbReference type="PROSITE" id="PS50067">
    <property type="entry name" value="KINESIN_MOTOR_2"/>
    <property type="match status" value="1"/>
</dbReference>
<dbReference type="InterPro" id="IPR001752">
    <property type="entry name" value="Kinesin_motor_dom"/>
</dbReference>
<dbReference type="GO" id="GO:0005871">
    <property type="term" value="C:kinesin complex"/>
    <property type="evidence" value="ECO:0007669"/>
    <property type="project" value="TreeGrafter"/>
</dbReference>
<evidence type="ECO:0000256" key="1">
    <source>
        <dbReference type="ARBA" id="ARBA00022741"/>
    </source>
</evidence>
<dbReference type="AlphaFoldDB" id="A0A0G4F8H0"/>
<feature type="compositionally biased region" description="Basic and acidic residues" evidence="4">
    <location>
        <begin position="951"/>
        <end position="962"/>
    </location>
</feature>
<dbReference type="SUPFAM" id="SSF52540">
    <property type="entry name" value="P-loop containing nucleoside triphosphate hydrolases"/>
    <property type="match status" value="1"/>
</dbReference>
<dbReference type="SMART" id="SM00129">
    <property type="entry name" value="KISc"/>
    <property type="match status" value="1"/>
</dbReference>
<dbReference type="SUPFAM" id="SSF49879">
    <property type="entry name" value="SMAD/FHA domain"/>
    <property type="match status" value="1"/>
</dbReference>
<dbReference type="GO" id="GO:0008017">
    <property type="term" value="F:microtubule binding"/>
    <property type="evidence" value="ECO:0007669"/>
    <property type="project" value="InterPro"/>
</dbReference>
<feature type="region of interest" description="Disordered" evidence="4">
    <location>
        <begin position="539"/>
        <end position="562"/>
    </location>
</feature>
<dbReference type="VEuPathDB" id="CryptoDB:Cvel_15770"/>
<evidence type="ECO:0000256" key="2">
    <source>
        <dbReference type="ARBA" id="ARBA00022840"/>
    </source>
</evidence>
<dbReference type="PRINTS" id="PR00380">
    <property type="entry name" value="KINESINHEAVY"/>
</dbReference>
<feature type="region of interest" description="Disordered" evidence="4">
    <location>
        <begin position="575"/>
        <end position="596"/>
    </location>
</feature>
<gene>
    <name evidence="6" type="ORF">Cvel_15770</name>
</gene>
<dbReference type="GO" id="GO:0007018">
    <property type="term" value="P:microtubule-based movement"/>
    <property type="evidence" value="ECO:0007669"/>
    <property type="project" value="InterPro"/>
</dbReference>
<reference evidence="6" key="1">
    <citation type="submission" date="2014-11" db="EMBL/GenBank/DDBJ databases">
        <authorList>
            <person name="Otto D Thomas"/>
            <person name="Naeem Raeece"/>
        </authorList>
    </citation>
    <scope>NUCLEOTIDE SEQUENCE</scope>
</reference>
<feature type="compositionally biased region" description="Polar residues" evidence="4">
    <location>
        <begin position="678"/>
        <end position="687"/>
    </location>
</feature>
<evidence type="ECO:0000259" key="5">
    <source>
        <dbReference type="PROSITE" id="PS50067"/>
    </source>
</evidence>
<dbReference type="GO" id="GO:0005524">
    <property type="term" value="F:ATP binding"/>
    <property type="evidence" value="ECO:0007669"/>
    <property type="project" value="UniProtKB-UniRule"/>
</dbReference>
<proteinExistence type="inferred from homology"/>
<accession>A0A0G4F8H0</accession>
<dbReference type="EMBL" id="CDMZ01000201">
    <property type="protein sequence ID" value="CEM09030.1"/>
    <property type="molecule type" value="Genomic_DNA"/>
</dbReference>
<dbReference type="Gene3D" id="3.40.850.10">
    <property type="entry name" value="Kinesin motor domain"/>
    <property type="match status" value="1"/>
</dbReference>
<evidence type="ECO:0000256" key="3">
    <source>
        <dbReference type="PROSITE-ProRule" id="PRU00283"/>
    </source>
</evidence>
<dbReference type="InterPro" id="IPR019821">
    <property type="entry name" value="Kinesin_motor_CS"/>
</dbReference>
<dbReference type="InterPro" id="IPR027640">
    <property type="entry name" value="Kinesin-like_fam"/>
</dbReference>
<dbReference type="PANTHER" id="PTHR24115">
    <property type="entry name" value="KINESIN-RELATED"/>
    <property type="match status" value="1"/>
</dbReference>
<feature type="region of interest" description="Disordered" evidence="4">
    <location>
        <begin position="201"/>
        <end position="223"/>
    </location>
</feature>
<feature type="region of interest" description="Disordered" evidence="4">
    <location>
        <begin position="643"/>
        <end position="804"/>
    </location>
</feature>
<feature type="binding site" evidence="3">
    <location>
        <begin position="70"/>
        <end position="77"/>
    </location>
    <ligand>
        <name>ATP</name>
        <dbReference type="ChEBI" id="CHEBI:30616"/>
    </ligand>
</feature>
<evidence type="ECO:0000313" key="6">
    <source>
        <dbReference type="EMBL" id="CEM09030.1"/>
    </source>
</evidence>
<keyword evidence="2 3" id="KW-0067">ATP-binding</keyword>
<dbReference type="InterPro" id="IPR008984">
    <property type="entry name" value="SMAD_FHA_dom_sf"/>
</dbReference>
<feature type="region of interest" description="Disordered" evidence="4">
    <location>
        <begin position="944"/>
        <end position="971"/>
    </location>
</feature>
<feature type="compositionally biased region" description="Basic and acidic residues" evidence="4">
    <location>
        <begin position="709"/>
        <end position="718"/>
    </location>
</feature>
<dbReference type="PROSITE" id="PS00411">
    <property type="entry name" value="KINESIN_MOTOR_1"/>
    <property type="match status" value="1"/>
</dbReference>
<dbReference type="GO" id="GO:0003777">
    <property type="term" value="F:microtubule motor activity"/>
    <property type="evidence" value="ECO:0007669"/>
    <property type="project" value="InterPro"/>
</dbReference>
<keyword evidence="3" id="KW-0505">Motor protein</keyword>
<protein>
    <recommendedName>
        <fullName evidence="5">Kinesin motor domain-containing protein</fullName>
    </recommendedName>
</protein>
<dbReference type="GO" id="GO:0005874">
    <property type="term" value="C:microtubule"/>
    <property type="evidence" value="ECO:0007669"/>
    <property type="project" value="TreeGrafter"/>
</dbReference>
<keyword evidence="1 3" id="KW-0547">Nucleotide-binding</keyword>
<feature type="region of interest" description="Disordered" evidence="4">
    <location>
        <begin position="1058"/>
        <end position="1086"/>
    </location>
</feature>
<name>A0A0G4F8H0_9ALVE</name>
<dbReference type="GO" id="GO:0016887">
    <property type="term" value="F:ATP hydrolysis activity"/>
    <property type="evidence" value="ECO:0007669"/>
    <property type="project" value="TreeGrafter"/>
</dbReference>
<organism evidence="6">
    <name type="scientific">Chromera velia CCMP2878</name>
    <dbReference type="NCBI Taxonomy" id="1169474"/>
    <lineage>
        <taxon>Eukaryota</taxon>
        <taxon>Sar</taxon>
        <taxon>Alveolata</taxon>
        <taxon>Colpodellida</taxon>
        <taxon>Chromeraceae</taxon>
        <taxon>Chromera</taxon>
    </lineage>
</organism>
<dbReference type="InterPro" id="IPR036961">
    <property type="entry name" value="Kinesin_motor_dom_sf"/>
</dbReference>